<sequence length="36" mass="4388">MVKWYVRQIQMNRMTLEEVPKRWHDAVAEALKQTNS</sequence>
<dbReference type="EMBL" id="BK014825">
    <property type="protein sequence ID" value="DAD77427.1"/>
    <property type="molecule type" value="Genomic_DNA"/>
</dbReference>
<name>A0A8S5M5Y2_9CAUD</name>
<accession>A0A8S5M5Y2</accession>
<reference evidence="1" key="1">
    <citation type="journal article" date="2021" name="Proc. Natl. Acad. Sci. U.S.A.">
        <title>A Catalog of Tens of Thousands of Viruses from Human Metagenomes Reveals Hidden Associations with Chronic Diseases.</title>
        <authorList>
            <person name="Tisza M.J."/>
            <person name="Buck C.B."/>
        </authorList>
    </citation>
    <scope>NUCLEOTIDE SEQUENCE</scope>
    <source>
        <strain evidence="1">Ctulf7</strain>
    </source>
</reference>
<proteinExistence type="predicted"/>
<dbReference type="NCBIfam" id="NF040910">
    <property type="entry name" value="CD1375_fam"/>
    <property type="match status" value="1"/>
</dbReference>
<organism evidence="1">
    <name type="scientific">Siphoviridae sp. ctulf7</name>
    <dbReference type="NCBI Taxonomy" id="2826505"/>
    <lineage>
        <taxon>Viruses</taxon>
        <taxon>Duplodnaviria</taxon>
        <taxon>Heunggongvirae</taxon>
        <taxon>Uroviricota</taxon>
        <taxon>Caudoviricetes</taxon>
    </lineage>
</organism>
<dbReference type="InterPro" id="IPR047907">
    <property type="entry name" value="CD1375-like"/>
</dbReference>
<evidence type="ECO:0000313" key="1">
    <source>
        <dbReference type="EMBL" id="DAD77427.1"/>
    </source>
</evidence>
<protein>
    <submittedName>
        <fullName evidence="1">Uncharacterized protein</fullName>
    </submittedName>
</protein>